<evidence type="ECO:0000256" key="1">
    <source>
        <dbReference type="SAM" id="Phobius"/>
    </source>
</evidence>
<keyword evidence="2" id="KW-0732">Signal</keyword>
<dbReference type="AlphaFoldDB" id="A0A4Z0LVY1"/>
<organism evidence="3 4">
    <name type="scientific">Mangrovimicrobium sediminis</name>
    <dbReference type="NCBI Taxonomy" id="2562682"/>
    <lineage>
        <taxon>Bacteria</taxon>
        <taxon>Pseudomonadati</taxon>
        <taxon>Pseudomonadota</taxon>
        <taxon>Gammaproteobacteria</taxon>
        <taxon>Cellvibrionales</taxon>
        <taxon>Halieaceae</taxon>
        <taxon>Mangrovimicrobium</taxon>
    </lineage>
</organism>
<evidence type="ECO:0000256" key="2">
    <source>
        <dbReference type="SAM" id="SignalP"/>
    </source>
</evidence>
<keyword evidence="4" id="KW-1185">Reference proteome</keyword>
<proteinExistence type="predicted"/>
<feature type="chain" id="PRO_5021402592" description="VPLPA-CTERM sorting domain-containing protein" evidence="2">
    <location>
        <begin position="20"/>
        <end position="221"/>
    </location>
</feature>
<evidence type="ECO:0000313" key="3">
    <source>
        <dbReference type="EMBL" id="TGD71337.1"/>
    </source>
</evidence>
<feature type="transmembrane region" description="Helical" evidence="1">
    <location>
        <begin position="194"/>
        <end position="213"/>
    </location>
</feature>
<keyword evidence="1" id="KW-0812">Transmembrane</keyword>
<keyword evidence="1" id="KW-0472">Membrane</keyword>
<dbReference type="OrthoDB" id="6117416at2"/>
<accession>A0A4Z0LVY1</accession>
<comment type="caution">
    <text evidence="3">The sequence shown here is derived from an EMBL/GenBank/DDBJ whole genome shotgun (WGS) entry which is preliminary data.</text>
</comment>
<dbReference type="EMBL" id="SRLE01000014">
    <property type="protein sequence ID" value="TGD71337.1"/>
    <property type="molecule type" value="Genomic_DNA"/>
</dbReference>
<name>A0A4Z0LVY1_9GAMM</name>
<evidence type="ECO:0008006" key="5">
    <source>
        <dbReference type="Google" id="ProtNLM"/>
    </source>
</evidence>
<feature type="signal peptide" evidence="2">
    <location>
        <begin position="1"/>
        <end position="19"/>
    </location>
</feature>
<gene>
    <name evidence="3" type="ORF">E4634_18875</name>
</gene>
<dbReference type="RefSeq" id="WP_135446229.1">
    <property type="nucleotide sequence ID" value="NZ_SRLE01000014.1"/>
</dbReference>
<keyword evidence="1" id="KW-1133">Transmembrane helix</keyword>
<protein>
    <recommendedName>
        <fullName evidence="5">VPLPA-CTERM sorting domain-containing protein</fullName>
    </recommendedName>
</protein>
<evidence type="ECO:0000313" key="4">
    <source>
        <dbReference type="Proteomes" id="UP000298050"/>
    </source>
</evidence>
<dbReference type="Proteomes" id="UP000298050">
    <property type="component" value="Unassembled WGS sequence"/>
</dbReference>
<sequence>MQFFRIVFLTLLATLPAVGHSTPYYYTFSGYVTDYEDDAGIIADTLDMSTLIGRAVEFVYLIDFGAKGKVTNSTGDVVVLEDWSNETVSMSYFYAQGISGSLIEAKDGGYYNTVPGLITQADIQYGYNIADERTITGAVGSGSDDDVFAVSLDGLAVQDWTIGQVVEGLDFANDSEGMASLIYSSLTLTSITPVPIPAALWLFGSAVLVLGSLKRCTCARR</sequence>
<reference evidence="3 4" key="1">
    <citation type="submission" date="2019-04" db="EMBL/GenBank/DDBJ databases">
        <title>Taxonomy of novel Haliea sp. from mangrove soil of West Coast of India.</title>
        <authorList>
            <person name="Verma A."/>
            <person name="Kumar P."/>
            <person name="Krishnamurthi S."/>
        </authorList>
    </citation>
    <scope>NUCLEOTIDE SEQUENCE [LARGE SCALE GENOMIC DNA]</scope>
    <source>
        <strain evidence="3 4">SAOS-164</strain>
    </source>
</reference>